<accession>A0A126QY36</accession>
<dbReference type="KEGG" id="mol:YLM1_0493"/>
<dbReference type="STRING" id="294671.YLM1_0493"/>
<dbReference type="InterPro" id="IPR017900">
    <property type="entry name" value="4Fe4S_Fe_S_CS"/>
</dbReference>
<protein>
    <submittedName>
        <fullName evidence="2">Oxidoreductase aldo/keto reductase family</fullName>
    </submittedName>
</protein>
<dbReference type="GO" id="GO:0016491">
    <property type="term" value="F:oxidoreductase activity"/>
    <property type="evidence" value="ECO:0007669"/>
    <property type="project" value="UniProtKB-ARBA"/>
</dbReference>
<evidence type="ECO:0000313" key="3">
    <source>
        <dbReference type="Proteomes" id="UP000066376"/>
    </source>
</evidence>
<dbReference type="PANTHER" id="PTHR43312">
    <property type="entry name" value="D-THREO-ALDOSE 1-DEHYDROGENASE"/>
    <property type="match status" value="1"/>
</dbReference>
<dbReference type="InterPro" id="IPR036812">
    <property type="entry name" value="NAD(P)_OxRdtase_dom_sf"/>
</dbReference>
<dbReference type="PROSITE" id="PS51379">
    <property type="entry name" value="4FE4S_FER_2"/>
    <property type="match status" value="1"/>
</dbReference>
<dbReference type="AlphaFoldDB" id="A0A126QY36"/>
<evidence type="ECO:0000313" key="2">
    <source>
        <dbReference type="EMBL" id="AMK15050.1"/>
    </source>
</evidence>
<reference evidence="2 3" key="1">
    <citation type="journal article" date="2016" name="Genome Announc.">
        <title>Draft Genome Sequence of the Rumen Methanogen Methanobrevibacter olleyae YLM1.</title>
        <authorList>
            <person name="Kelly W.J."/>
            <person name="Li D."/>
            <person name="Lambie S.C."/>
            <person name="Cox F."/>
            <person name="Attwood G.T."/>
            <person name="Altermann E."/>
            <person name="Leahy S.C."/>
        </authorList>
    </citation>
    <scope>NUCLEOTIDE SEQUENCE [LARGE SCALE GENOMIC DNA]</scope>
    <source>
        <strain evidence="2 3">YLM1</strain>
    </source>
</reference>
<evidence type="ECO:0000259" key="1">
    <source>
        <dbReference type="PROSITE" id="PS51379"/>
    </source>
</evidence>
<dbReference type="PROSITE" id="PS00198">
    <property type="entry name" value="4FE4S_FER_1"/>
    <property type="match status" value="1"/>
</dbReference>
<dbReference type="CDD" id="cd19096">
    <property type="entry name" value="AKR_Fe-S_oxidoreductase"/>
    <property type="match status" value="1"/>
</dbReference>
<dbReference type="Gene3D" id="3.20.20.100">
    <property type="entry name" value="NADP-dependent oxidoreductase domain"/>
    <property type="match status" value="1"/>
</dbReference>
<dbReference type="Pfam" id="PF13187">
    <property type="entry name" value="Fer4_9"/>
    <property type="match status" value="1"/>
</dbReference>
<dbReference type="RefSeq" id="WP_067145976.1">
    <property type="nucleotide sequence ID" value="NZ_CP014265.1"/>
</dbReference>
<dbReference type="EMBL" id="CP014265">
    <property type="protein sequence ID" value="AMK15050.1"/>
    <property type="molecule type" value="Genomic_DNA"/>
</dbReference>
<gene>
    <name evidence="2" type="ORF">YLM1_0493</name>
</gene>
<dbReference type="Pfam" id="PF00248">
    <property type="entry name" value="Aldo_ket_red"/>
    <property type="match status" value="1"/>
</dbReference>
<keyword evidence="3" id="KW-1185">Reference proteome</keyword>
<dbReference type="PATRIC" id="fig|294671.3.peg.511"/>
<dbReference type="GeneID" id="28488793"/>
<name>A0A126QY36_METOL</name>
<dbReference type="SUPFAM" id="SSF51430">
    <property type="entry name" value="NAD(P)-linked oxidoreductase"/>
    <property type="match status" value="1"/>
</dbReference>
<organism evidence="2 3">
    <name type="scientific">Methanobrevibacter olleyae</name>
    <dbReference type="NCBI Taxonomy" id="294671"/>
    <lineage>
        <taxon>Archaea</taxon>
        <taxon>Methanobacteriati</taxon>
        <taxon>Methanobacteriota</taxon>
        <taxon>Methanomada group</taxon>
        <taxon>Methanobacteria</taxon>
        <taxon>Methanobacteriales</taxon>
        <taxon>Methanobacteriaceae</taxon>
        <taxon>Methanobrevibacter</taxon>
    </lineage>
</organism>
<sequence>MFYRKLGRTDLEVSNLGFGCMRLPHKEHFYEIDELETSKMFDYAIEHGVNYFDTAYSFHSKNRNLGGNAEPFLGKYLAERGIRDDVVIQTKLPGWLVNKREDMDKFLDLQLERLQTDYIDVYMLHSLKIDFWNKLYGMNVLEFLDSVFEDGKVKYVGFSFHDDLDVFFNIMDSYDKWDVILTQVNYLDEDYKSGLGGLEFVGMAGLGNVIMEPLRGGSLINNIPDEVQAIWDSADKKRNPVEWALEYLWDKPLVSSVFSGMSNMNQVKQNIAIAENCDVNSISEHDRQILKDVAQVYKSREEIPCTGCRYCMPCHNRVDIPHCFKQYNIAKSLDYIDKTAAPYFWLVNKDERADSCTFCGDCNIQCPQGIDIPAEMEKVYDFFHDEDINF</sequence>
<dbReference type="PANTHER" id="PTHR43312:SF2">
    <property type="entry name" value="OXIDOREDUCTASE"/>
    <property type="match status" value="1"/>
</dbReference>
<reference evidence="3" key="2">
    <citation type="submission" date="2016-02" db="EMBL/GenBank/DDBJ databases">
        <title>The draft genome sequence of the rumen methanogen Methanobrevibacter olleyae YLM1.</title>
        <authorList>
            <consortium name="New Zealand Agricultural Greenhouse Gas Research Centre/Pastoral Greenhouse Gas Research Consortium"/>
            <person name="Kelly W.J."/>
            <person name="Li D."/>
            <person name="Lambie S.C."/>
            <person name="Attwood G.T."/>
            <person name="Altermann E."/>
            <person name="Leahy S.C."/>
        </authorList>
    </citation>
    <scope>NUCLEOTIDE SEQUENCE [LARGE SCALE GENOMIC DNA]</scope>
    <source>
        <strain evidence="3">YLM1</strain>
    </source>
</reference>
<dbReference type="InterPro" id="IPR053135">
    <property type="entry name" value="AKR2_Oxidoreductase"/>
</dbReference>
<dbReference type="Proteomes" id="UP000066376">
    <property type="component" value="Chromosome"/>
</dbReference>
<dbReference type="InterPro" id="IPR023210">
    <property type="entry name" value="NADP_OxRdtase_dom"/>
</dbReference>
<proteinExistence type="predicted"/>
<dbReference type="SUPFAM" id="SSF46548">
    <property type="entry name" value="alpha-helical ferredoxin"/>
    <property type="match status" value="1"/>
</dbReference>
<dbReference type="InterPro" id="IPR017896">
    <property type="entry name" value="4Fe4S_Fe-S-bd"/>
</dbReference>
<feature type="domain" description="4Fe-4S ferredoxin-type" evidence="1">
    <location>
        <begin position="345"/>
        <end position="375"/>
    </location>
</feature>